<dbReference type="Proteomes" id="UP000477311">
    <property type="component" value="Unassembled WGS sequence"/>
</dbReference>
<protein>
    <submittedName>
        <fullName evidence="1">Uncharacterized protein</fullName>
    </submittedName>
</protein>
<evidence type="ECO:0000313" key="2">
    <source>
        <dbReference type="Proteomes" id="UP000477311"/>
    </source>
</evidence>
<dbReference type="EMBL" id="JAAKYA010000004">
    <property type="protein sequence ID" value="NGO37876.1"/>
    <property type="molecule type" value="Genomic_DNA"/>
</dbReference>
<accession>A0A6M1RE73</accession>
<proteinExistence type="predicted"/>
<gene>
    <name evidence="1" type="ORF">G4L39_00450</name>
</gene>
<sequence length="161" mass="18882">MYAEDHNNEWPRSQHSALSHRQSPWAKAIAPYLGTTAESWTNLFATVYHCPADLRSHIWSYGLNVYFELGPDDDYRGRPQTWRRTTQIRRPTQTILMAENASDADHIMPNFWDRPEDVTDVARRRHATRSNYLFADGHAEPRTFESTYNPARNVDLWHPEP</sequence>
<comment type="caution">
    <text evidence="1">The sequence shown here is derived from an EMBL/GenBank/DDBJ whole genome shotgun (WGS) entry which is preliminary data.</text>
</comment>
<keyword evidence="2" id="KW-1185">Reference proteome</keyword>
<evidence type="ECO:0000313" key="1">
    <source>
        <dbReference type="EMBL" id="NGO37876.1"/>
    </source>
</evidence>
<name>A0A6M1RE73_9BACT</name>
<reference evidence="1 2" key="1">
    <citation type="submission" date="2020-02" db="EMBL/GenBank/DDBJ databases">
        <title>Draft genome sequence of Limisphaera ngatamarikiensis NGM72.4T, a thermophilic Verrucomicrobia grouped in subdivision 3.</title>
        <authorList>
            <person name="Carere C.R."/>
            <person name="Steen J."/>
            <person name="Hugenholtz P."/>
            <person name="Stott M.B."/>
        </authorList>
    </citation>
    <scope>NUCLEOTIDE SEQUENCE [LARGE SCALE GENOMIC DNA]</scope>
    <source>
        <strain evidence="1 2">NGM72.4</strain>
    </source>
</reference>
<dbReference type="AlphaFoldDB" id="A0A6M1RE73"/>
<organism evidence="1 2">
    <name type="scientific">Limisphaera ngatamarikiensis</name>
    <dbReference type="NCBI Taxonomy" id="1324935"/>
    <lineage>
        <taxon>Bacteria</taxon>
        <taxon>Pseudomonadati</taxon>
        <taxon>Verrucomicrobiota</taxon>
        <taxon>Verrucomicrobiia</taxon>
        <taxon>Limisphaerales</taxon>
        <taxon>Limisphaeraceae</taxon>
        <taxon>Limisphaera</taxon>
    </lineage>
</organism>